<feature type="non-terminal residue" evidence="3">
    <location>
        <position position="101"/>
    </location>
</feature>
<dbReference type="PANTHER" id="PTHR26392:SF92">
    <property type="entry name" value="PROTEIN KINASE DOMAIN-CONTAINING PROTEIN"/>
    <property type="match status" value="1"/>
</dbReference>
<gene>
    <name evidence="3" type="ORF">RhiirC2_644161</name>
</gene>
<feature type="compositionally biased region" description="Low complexity" evidence="1">
    <location>
        <begin position="39"/>
        <end position="51"/>
    </location>
</feature>
<dbReference type="InterPro" id="IPR011009">
    <property type="entry name" value="Kinase-like_dom_sf"/>
</dbReference>
<dbReference type="Gene3D" id="1.10.510.10">
    <property type="entry name" value="Transferase(Phosphotransferase) domain 1"/>
    <property type="match status" value="1"/>
</dbReference>
<dbReference type="GO" id="GO:0004672">
    <property type="term" value="F:protein kinase activity"/>
    <property type="evidence" value="ECO:0007669"/>
    <property type="project" value="InterPro"/>
</dbReference>
<reference evidence="3 4" key="2">
    <citation type="submission" date="2017-10" db="EMBL/GenBank/DDBJ databases">
        <title>Extensive intraspecific genome diversity in a model arbuscular mycorrhizal fungus.</title>
        <authorList>
            <person name="Chen E.C.H."/>
            <person name="Morin E."/>
            <person name="Baudet D."/>
            <person name="Noel J."/>
            <person name="Ndikumana S."/>
            <person name="Charron P."/>
            <person name="St-Onge C."/>
            <person name="Giorgi J."/>
            <person name="Grigoriev I.V."/>
            <person name="Roux C."/>
            <person name="Martin F.M."/>
            <person name="Corradi N."/>
        </authorList>
    </citation>
    <scope>NUCLEOTIDE SEQUENCE [LARGE SCALE GENOMIC DNA]</scope>
    <source>
        <strain evidence="3 4">C2</strain>
    </source>
</reference>
<dbReference type="Pfam" id="PF00069">
    <property type="entry name" value="Pkinase"/>
    <property type="match status" value="1"/>
</dbReference>
<dbReference type="GO" id="GO:0005524">
    <property type="term" value="F:ATP binding"/>
    <property type="evidence" value="ECO:0007669"/>
    <property type="project" value="InterPro"/>
</dbReference>
<sequence length="101" mass="11321">QRISILDGIVKGIYELHKEDLIHHNLHTGNILVRRPAGSSNENNDLNSSSSPIDENSNIISNSRKEIYGVLPYIAPEVLQGKEYTKSSDIYSLGIIMWELS</sequence>
<name>A0A2N1NFB5_9GLOM</name>
<accession>A0A2N1NFB5</accession>
<feature type="domain" description="Protein kinase" evidence="2">
    <location>
        <begin position="1"/>
        <end position="101"/>
    </location>
</feature>
<evidence type="ECO:0000256" key="1">
    <source>
        <dbReference type="SAM" id="MobiDB-lite"/>
    </source>
</evidence>
<comment type="caution">
    <text evidence="3">The sequence shown here is derived from an EMBL/GenBank/DDBJ whole genome shotgun (WGS) entry which is preliminary data.</text>
</comment>
<feature type="region of interest" description="Disordered" evidence="1">
    <location>
        <begin position="33"/>
        <end position="57"/>
    </location>
</feature>
<protein>
    <submittedName>
        <fullName evidence="3">Kinase-like protein</fullName>
    </submittedName>
</protein>
<keyword evidence="3" id="KW-0808">Transferase</keyword>
<feature type="non-terminal residue" evidence="3">
    <location>
        <position position="1"/>
    </location>
</feature>
<dbReference type="EMBL" id="LLXL01000431">
    <property type="protein sequence ID" value="PKK72576.1"/>
    <property type="molecule type" value="Genomic_DNA"/>
</dbReference>
<keyword evidence="3" id="KW-0418">Kinase</keyword>
<proteinExistence type="predicted"/>
<dbReference type="PROSITE" id="PS50011">
    <property type="entry name" value="PROTEIN_KINASE_DOM"/>
    <property type="match status" value="1"/>
</dbReference>
<dbReference type="PANTHER" id="PTHR26392">
    <property type="entry name" value="MITOGEN-ACTIVATED PROTEIN KINASE KINASE KINASE 7-RELATED"/>
    <property type="match status" value="1"/>
</dbReference>
<evidence type="ECO:0000259" key="2">
    <source>
        <dbReference type="PROSITE" id="PS50011"/>
    </source>
</evidence>
<evidence type="ECO:0000313" key="4">
    <source>
        <dbReference type="Proteomes" id="UP000233469"/>
    </source>
</evidence>
<organism evidence="3 4">
    <name type="scientific">Rhizophagus irregularis</name>
    <dbReference type="NCBI Taxonomy" id="588596"/>
    <lineage>
        <taxon>Eukaryota</taxon>
        <taxon>Fungi</taxon>
        <taxon>Fungi incertae sedis</taxon>
        <taxon>Mucoromycota</taxon>
        <taxon>Glomeromycotina</taxon>
        <taxon>Glomeromycetes</taxon>
        <taxon>Glomerales</taxon>
        <taxon>Glomeraceae</taxon>
        <taxon>Rhizophagus</taxon>
    </lineage>
</organism>
<evidence type="ECO:0000313" key="3">
    <source>
        <dbReference type="EMBL" id="PKK72576.1"/>
    </source>
</evidence>
<dbReference type="Proteomes" id="UP000233469">
    <property type="component" value="Unassembled WGS sequence"/>
</dbReference>
<dbReference type="InterPro" id="IPR000719">
    <property type="entry name" value="Prot_kinase_dom"/>
</dbReference>
<dbReference type="AlphaFoldDB" id="A0A2N1NFB5"/>
<reference evidence="3 4" key="1">
    <citation type="submission" date="2016-04" db="EMBL/GenBank/DDBJ databases">
        <title>Genome analyses suggest a sexual origin of heterokaryosis in a supposedly ancient asexual fungus.</title>
        <authorList>
            <person name="Ropars J."/>
            <person name="Sedzielewska K."/>
            <person name="Noel J."/>
            <person name="Charron P."/>
            <person name="Farinelli L."/>
            <person name="Marton T."/>
            <person name="Kruger M."/>
            <person name="Pelin A."/>
            <person name="Brachmann A."/>
            <person name="Corradi N."/>
        </authorList>
    </citation>
    <scope>NUCLEOTIDE SEQUENCE [LARGE SCALE GENOMIC DNA]</scope>
    <source>
        <strain evidence="3 4">C2</strain>
    </source>
</reference>
<dbReference type="SUPFAM" id="SSF56112">
    <property type="entry name" value="Protein kinase-like (PK-like)"/>
    <property type="match status" value="1"/>
</dbReference>